<dbReference type="EMBL" id="VSSQ01084184">
    <property type="protein sequence ID" value="MPN32267.1"/>
    <property type="molecule type" value="Genomic_DNA"/>
</dbReference>
<gene>
    <name evidence="3" type="ORF">SDC9_179745</name>
</gene>
<evidence type="ECO:0000313" key="3">
    <source>
        <dbReference type="EMBL" id="MPN32267.1"/>
    </source>
</evidence>
<dbReference type="AlphaFoldDB" id="A0A645GZQ5"/>
<keyword evidence="2" id="KW-0812">Transmembrane</keyword>
<organism evidence="3">
    <name type="scientific">bioreactor metagenome</name>
    <dbReference type="NCBI Taxonomy" id="1076179"/>
    <lineage>
        <taxon>unclassified sequences</taxon>
        <taxon>metagenomes</taxon>
        <taxon>ecological metagenomes</taxon>
    </lineage>
</organism>
<evidence type="ECO:0000256" key="1">
    <source>
        <dbReference type="SAM" id="MobiDB-lite"/>
    </source>
</evidence>
<accession>A0A645GZQ5</accession>
<sequence>MEGQLYKISVAPGHQNLQLRREFIEHLPAGAAGPAIIGAAPRHGQPDPIVPMPLADRLEKGGALGADGGAEGRVFHVAACEHRAVGAKNGRAHGKAGIGHIGKMEHIKCLLHQFLIGHGLVPPLIIYFSLILSQRSPSGNLRGRQRLTFSTPASGERPRPKR</sequence>
<reference evidence="3" key="1">
    <citation type="submission" date="2019-08" db="EMBL/GenBank/DDBJ databases">
        <authorList>
            <person name="Kucharzyk K."/>
            <person name="Murdoch R.W."/>
            <person name="Higgins S."/>
            <person name="Loffler F."/>
        </authorList>
    </citation>
    <scope>NUCLEOTIDE SEQUENCE</scope>
</reference>
<evidence type="ECO:0000256" key="2">
    <source>
        <dbReference type="SAM" id="Phobius"/>
    </source>
</evidence>
<protein>
    <submittedName>
        <fullName evidence="3">Uncharacterized protein</fullName>
    </submittedName>
</protein>
<name>A0A645GZQ5_9ZZZZ</name>
<proteinExistence type="predicted"/>
<keyword evidence="2" id="KW-0472">Membrane</keyword>
<comment type="caution">
    <text evidence="3">The sequence shown here is derived from an EMBL/GenBank/DDBJ whole genome shotgun (WGS) entry which is preliminary data.</text>
</comment>
<keyword evidence="2" id="KW-1133">Transmembrane helix</keyword>
<feature type="region of interest" description="Disordered" evidence="1">
    <location>
        <begin position="141"/>
        <end position="162"/>
    </location>
</feature>
<feature type="transmembrane region" description="Helical" evidence="2">
    <location>
        <begin position="110"/>
        <end position="132"/>
    </location>
</feature>